<feature type="compositionally biased region" description="Polar residues" evidence="1">
    <location>
        <begin position="31"/>
        <end position="47"/>
    </location>
</feature>
<evidence type="ECO:0000256" key="1">
    <source>
        <dbReference type="SAM" id="MobiDB-lite"/>
    </source>
</evidence>
<gene>
    <name evidence="2" type="ORF">S40285_09837</name>
</gene>
<protein>
    <submittedName>
        <fullName evidence="2">Uncharacterized protein</fullName>
    </submittedName>
</protein>
<evidence type="ECO:0000313" key="2">
    <source>
        <dbReference type="EMBL" id="KFA67510.1"/>
    </source>
</evidence>
<evidence type="ECO:0000313" key="3">
    <source>
        <dbReference type="Proteomes" id="UP000028524"/>
    </source>
</evidence>
<organism evidence="2 3">
    <name type="scientific">Stachybotrys chlorohalonatus (strain IBT 40285)</name>
    <dbReference type="NCBI Taxonomy" id="1283841"/>
    <lineage>
        <taxon>Eukaryota</taxon>
        <taxon>Fungi</taxon>
        <taxon>Dikarya</taxon>
        <taxon>Ascomycota</taxon>
        <taxon>Pezizomycotina</taxon>
        <taxon>Sordariomycetes</taxon>
        <taxon>Hypocreomycetidae</taxon>
        <taxon>Hypocreales</taxon>
        <taxon>Stachybotryaceae</taxon>
        <taxon>Stachybotrys</taxon>
    </lineage>
</organism>
<dbReference type="EMBL" id="KL660192">
    <property type="protein sequence ID" value="KFA67510.1"/>
    <property type="molecule type" value="Genomic_DNA"/>
</dbReference>
<dbReference type="InParanoid" id="A0A084QU75"/>
<name>A0A084QU75_STAC4</name>
<reference evidence="2 3" key="1">
    <citation type="journal article" date="2014" name="BMC Genomics">
        <title>Comparative genome sequencing reveals chemotype-specific gene clusters in the toxigenic black mold Stachybotrys.</title>
        <authorList>
            <person name="Semeiks J."/>
            <person name="Borek D."/>
            <person name="Otwinowski Z."/>
            <person name="Grishin N.V."/>
        </authorList>
    </citation>
    <scope>NUCLEOTIDE SEQUENCE [LARGE SCALE GENOMIC DNA]</scope>
    <source>
        <strain evidence="2 3">IBT 40285</strain>
    </source>
</reference>
<accession>A0A084QU75</accession>
<dbReference type="AlphaFoldDB" id="A0A084QU75"/>
<feature type="compositionally biased region" description="Polar residues" evidence="1">
    <location>
        <begin position="137"/>
        <end position="146"/>
    </location>
</feature>
<feature type="region of interest" description="Disordered" evidence="1">
    <location>
        <begin position="26"/>
        <end position="47"/>
    </location>
</feature>
<keyword evidence="3" id="KW-1185">Reference proteome</keyword>
<proteinExistence type="predicted"/>
<dbReference type="HOGENOM" id="CLU_776531_0_0_1"/>
<feature type="region of interest" description="Disordered" evidence="1">
    <location>
        <begin position="121"/>
        <end position="173"/>
    </location>
</feature>
<dbReference type="Proteomes" id="UP000028524">
    <property type="component" value="Unassembled WGS sequence"/>
</dbReference>
<sequence>MYAAGAGPGAAGAELQERPTGWDKRGLVGATSCSKSPEPSTVGDTSTKGTCLGIPRPACGAHGASCLPHPAFLVSGMALALALALDQIRLMLHCTCFRCSIEIVAHRLQCNSEPWHARLPIDSARREPSAPDGRQTPLPSASNCGSSLHKAQGVRPTAPTATGSCRQSRPGADGRAMLLPLDEMPLYPTARGQSHAQGPLISRHTGPHYRALPTQVCTGRETPSSPGPRRTIDSCQSTASPRLALVALHHFHRRCRGTGSHAFPVPTGRGSLGGVGLDDSWPSCRIEWCITPAGLGWGAPSTSRLGAQVYGQSFDPFKNSIKTGRRGHPLVLAWTLDTVVSDMEPWTALTTDPSPSL</sequence>